<dbReference type="CDD" id="cd01335">
    <property type="entry name" value="Radical_SAM"/>
    <property type="match status" value="1"/>
</dbReference>
<keyword evidence="1" id="KW-0479">Metal-binding</keyword>
<dbReference type="PANTHER" id="PTHR43432">
    <property type="entry name" value="SLR0285 PROTEIN"/>
    <property type="match status" value="1"/>
</dbReference>
<dbReference type="GeneID" id="26136262"/>
<dbReference type="InterPro" id="IPR007197">
    <property type="entry name" value="rSAM"/>
</dbReference>
<sequence>MRIVKTKAKSIYTKSRIPGVDYVINQYVGCQFACKYCYAKFICKWKPYGEWGSWIEVKVNAPELARKYVEEGVVMSSISDPYQPIEAKVKLTRRVLQNMSKRTNLSILTKSPLVTRDVDIFRQFKNIEVGLTVNSFEGKEKKLFEPLTPIQRARINALKLLHEEGIKTYAFISPIIPGITDVEAIVRETKSYADYFFFEVLNLRASGKEFQQILRDNYPESYETMVNDEKFWRFITQLKEEIKRLNVKTEGIEIHKRGWEFIQLQ</sequence>
<dbReference type="PANTHER" id="PTHR43432:SF6">
    <property type="entry name" value="RADICAL SAM CORE DOMAIN-CONTAINING PROTEIN"/>
    <property type="match status" value="1"/>
</dbReference>
<dbReference type="RefSeq" id="WP_056933721.1">
    <property type="nucleotide sequence ID" value="NZ_CP013050.1"/>
</dbReference>
<evidence type="ECO:0000256" key="2">
    <source>
        <dbReference type="ARBA" id="ARBA00023004"/>
    </source>
</evidence>
<dbReference type="PATRIC" id="fig|55802.8.peg.985"/>
<dbReference type="GO" id="GO:0051536">
    <property type="term" value="F:iron-sulfur cluster binding"/>
    <property type="evidence" value="ECO:0007669"/>
    <property type="project" value="UniProtKB-KW"/>
</dbReference>
<dbReference type="SFLD" id="SFLDS00029">
    <property type="entry name" value="Radical_SAM"/>
    <property type="match status" value="1"/>
</dbReference>
<proteinExistence type="predicted"/>
<dbReference type="GO" id="GO:0046872">
    <property type="term" value="F:metal ion binding"/>
    <property type="evidence" value="ECO:0007669"/>
    <property type="project" value="UniProtKB-KW"/>
</dbReference>
<dbReference type="AlphaFoldDB" id="A0A0S1XAX4"/>
<dbReference type="Proteomes" id="UP000066042">
    <property type="component" value="Chromosome"/>
</dbReference>
<dbReference type="InterPro" id="IPR040086">
    <property type="entry name" value="MJ0683-like"/>
</dbReference>
<dbReference type="STRING" id="55802.TBCH5v1_0993"/>
<accession>A0A0S1XAX4</accession>
<organism evidence="5 6">
    <name type="scientific">Thermococcus barophilus</name>
    <dbReference type="NCBI Taxonomy" id="55802"/>
    <lineage>
        <taxon>Archaea</taxon>
        <taxon>Methanobacteriati</taxon>
        <taxon>Methanobacteriota</taxon>
        <taxon>Thermococci</taxon>
        <taxon>Thermococcales</taxon>
        <taxon>Thermococcaceae</taxon>
        <taxon>Thermococcus</taxon>
    </lineage>
</organism>
<keyword evidence="2" id="KW-0408">Iron</keyword>
<dbReference type="GO" id="GO:0003824">
    <property type="term" value="F:catalytic activity"/>
    <property type="evidence" value="ECO:0007669"/>
    <property type="project" value="InterPro"/>
</dbReference>
<name>A0A0S1XAX4_THEBA</name>
<protein>
    <recommendedName>
        <fullName evidence="4">Radical SAM core domain-containing protein</fullName>
    </recommendedName>
</protein>
<evidence type="ECO:0000256" key="3">
    <source>
        <dbReference type="ARBA" id="ARBA00023014"/>
    </source>
</evidence>
<evidence type="ECO:0000256" key="1">
    <source>
        <dbReference type="ARBA" id="ARBA00022723"/>
    </source>
</evidence>
<reference evidence="5 6" key="1">
    <citation type="journal article" date="2016" name="Genome Announc.">
        <title>Complete genome sequence of the hyperthermophilic and piezophilic archaeon Thermococcus barophilus Ch5, capable of growth at the expense of hydrogenogenesis from carbon monoxide and formate.</title>
        <authorList>
            <person name="Oger P."/>
            <person name="Sokolova T.G."/>
            <person name="Kozhevnikova D.A."/>
            <person name="Taranov E.A."/>
            <person name="Vannier P."/>
            <person name="Lee H.S."/>
            <person name="Kwon K.K."/>
            <person name="Kang S.G."/>
            <person name="Lee J.H."/>
            <person name="Bonch-Osmolovskaya E.A."/>
            <person name="Lebedinsky A.V."/>
        </authorList>
    </citation>
    <scope>NUCLEOTIDE SEQUENCE [LARGE SCALE GENOMIC DNA]</scope>
    <source>
        <strain evidence="6">Ch5</strain>
    </source>
</reference>
<dbReference type="Pfam" id="PF04055">
    <property type="entry name" value="Radical_SAM"/>
    <property type="match status" value="1"/>
</dbReference>
<gene>
    <name evidence="5" type="ORF">TBCH5v1_0993</name>
</gene>
<evidence type="ECO:0000313" key="5">
    <source>
        <dbReference type="EMBL" id="ALM74938.1"/>
    </source>
</evidence>
<dbReference type="InterPro" id="IPR058240">
    <property type="entry name" value="rSAM_sf"/>
</dbReference>
<feature type="domain" description="Radical SAM core" evidence="4">
    <location>
        <begin position="26"/>
        <end position="183"/>
    </location>
</feature>
<dbReference type="Gene3D" id="3.80.30.30">
    <property type="match status" value="1"/>
</dbReference>
<dbReference type="SUPFAM" id="SSF102114">
    <property type="entry name" value="Radical SAM enzymes"/>
    <property type="match status" value="1"/>
</dbReference>
<evidence type="ECO:0000313" key="6">
    <source>
        <dbReference type="Proteomes" id="UP000066042"/>
    </source>
</evidence>
<dbReference type="SFLD" id="SFLDG01084">
    <property type="entry name" value="Uncharacterised_Radical_SAM_Su"/>
    <property type="match status" value="1"/>
</dbReference>
<evidence type="ECO:0000259" key="4">
    <source>
        <dbReference type="Pfam" id="PF04055"/>
    </source>
</evidence>
<keyword evidence="3" id="KW-0411">Iron-sulfur</keyword>
<dbReference type="EMBL" id="CP013050">
    <property type="protein sequence ID" value="ALM74938.1"/>
    <property type="molecule type" value="Genomic_DNA"/>
</dbReference>